<gene>
    <name evidence="2" type="ORF">ALC53_00660</name>
</gene>
<sequence>MQVPGQVVPELNDSSCHDRGAGETRERQATSRVLGGWRTAAALAKPREEVGSRFAGERKRLMYDRRKKERSQQSRTTGGVISAEERIGPPEGIRQQGVQFGMHWRKNEEARRKTPRVEPTMKGQEGSGMLPYILPATTMTATTTRMTTTDNASTVLASDMPISET</sequence>
<evidence type="ECO:0000313" key="3">
    <source>
        <dbReference type="Proteomes" id="UP000078540"/>
    </source>
</evidence>
<accession>A0A195BXQ2</accession>
<protein>
    <submittedName>
        <fullName evidence="2">Uncharacterized protein</fullName>
    </submittedName>
</protein>
<dbReference type="Proteomes" id="UP000078540">
    <property type="component" value="Unassembled WGS sequence"/>
</dbReference>
<organism evidence="2 3">
    <name type="scientific">Atta colombica</name>
    <dbReference type="NCBI Taxonomy" id="520822"/>
    <lineage>
        <taxon>Eukaryota</taxon>
        <taxon>Metazoa</taxon>
        <taxon>Ecdysozoa</taxon>
        <taxon>Arthropoda</taxon>
        <taxon>Hexapoda</taxon>
        <taxon>Insecta</taxon>
        <taxon>Pterygota</taxon>
        <taxon>Neoptera</taxon>
        <taxon>Endopterygota</taxon>
        <taxon>Hymenoptera</taxon>
        <taxon>Apocrita</taxon>
        <taxon>Aculeata</taxon>
        <taxon>Formicoidea</taxon>
        <taxon>Formicidae</taxon>
        <taxon>Myrmicinae</taxon>
        <taxon>Atta</taxon>
    </lineage>
</organism>
<proteinExistence type="predicted"/>
<feature type="compositionally biased region" description="Basic and acidic residues" evidence="1">
    <location>
        <begin position="15"/>
        <end position="29"/>
    </location>
</feature>
<feature type="compositionally biased region" description="Basic and acidic residues" evidence="1">
    <location>
        <begin position="105"/>
        <end position="116"/>
    </location>
</feature>
<dbReference type="AlphaFoldDB" id="A0A195BXQ2"/>
<evidence type="ECO:0000256" key="1">
    <source>
        <dbReference type="SAM" id="MobiDB-lite"/>
    </source>
</evidence>
<keyword evidence="3" id="KW-1185">Reference proteome</keyword>
<feature type="compositionally biased region" description="Basic and acidic residues" evidence="1">
    <location>
        <begin position="61"/>
        <end position="72"/>
    </location>
</feature>
<name>A0A195BXQ2_9HYME</name>
<evidence type="ECO:0000313" key="2">
    <source>
        <dbReference type="EMBL" id="KYM92723.1"/>
    </source>
</evidence>
<dbReference type="EMBL" id="KQ976398">
    <property type="protein sequence ID" value="KYM92723.1"/>
    <property type="molecule type" value="Genomic_DNA"/>
</dbReference>
<reference evidence="2 3" key="1">
    <citation type="submission" date="2015-09" db="EMBL/GenBank/DDBJ databases">
        <title>Atta colombica WGS genome.</title>
        <authorList>
            <person name="Nygaard S."/>
            <person name="Hu H."/>
            <person name="Boomsma J."/>
            <person name="Zhang G."/>
        </authorList>
    </citation>
    <scope>NUCLEOTIDE SEQUENCE [LARGE SCALE GENOMIC DNA]</scope>
    <source>
        <strain evidence="2">Treedump-2</strain>
        <tissue evidence="2">Whole body</tissue>
    </source>
</reference>
<feature type="region of interest" description="Disordered" evidence="1">
    <location>
        <begin position="1"/>
        <end position="33"/>
    </location>
</feature>
<feature type="region of interest" description="Disordered" evidence="1">
    <location>
        <begin position="61"/>
        <end position="130"/>
    </location>
</feature>